<feature type="region of interest" description="Disordered" evidence="1">
    <location>
        <begin position="27"/>
        <end position="56"/>
    </location>
</feature>
<evidence type="ECO:0000313" key="3">
    <source>
        <dbReference type="EMBL" id="CAL1396082.1"/>
    </source>
</evidence>
<protein>
    <submittedName>
        <fullName evidence="3">Uncharacterized protein</fullName>
    </submittedName>
</protein>
<accession>A0AAV2FDE1</accession>
<proteinExistence type="predicted"/>
<evidence type="ECO:0000313" key="4">
    <source>
        <dbReference type="Proteomes" id="UP001497516"/>
    </source>
</evidence>
<name>A0AAV2FDE1_9ROSI</name>
<evidence type="ECO:0000256" key="1">
    <source>
        <dbReference type="SAM" id="MobiDB-lite"/>
    </source>
</evidence>
<gene>
    <name evidence="3" type="ORF">LTRI10_LOCUS36469</name>
</gene>
<dbReference type="EMBL" id="OZ034819">
    <property type="protein sequence ID" value="CAL1396082.1"/>
    <property type="molecule type" value="Genomic_DNA"/>
</dbReference>
<dbReference type="Proteomes" id="UP001497516">
    <property type="component" value="Chromosome 6"/>
</dbReference>
<keyword evidence="2" id="KW-0732">Signal</keyword>
<keyword evidence="4" id="KW-1185">Reference proteome</keyword>
<feature type="signal peptide" evidence="2">
    <location>
        <begin position="1"/>
        <end position="23"/>
    </location>
</feature>
<reference evidence="3 4" key="1">
    <citation type="submission" date="2024-04" db="EMBL/GenBank/DDBJ databases">
        <authorList>
            <person name="Fracassetti M."/>
        </authorList>
    </citation>
    <scope>NUCLEOTIDE SEQUENCE [LARGE SCALE GENOMIC DNA]</scope>
</reference>
<sequence length="119" mass="13172">MALIIVNIGVRSLVIALFPVAYCSSGGRVGNRGSSKVGIEIESGAGGNRSSYDRRESDAVEKIKLVFYENREDRAPSSNRGSSKASRRCWPGKGIQFEDMVSSIGWGWWEQQCYQRCGF</sequence>
<dbReference type="AlphaFoldDB" id="A0AAV2FDE1"/>
<feature type="chain" id="PRO_5043573068" evidence="2">
    <location>
        <begin position="24"/>
        <end position="119"/>
    </location>
</feature>
<evidence type="ECO:0000256" key="2">
    <source>
        <dbReference type="SAM" id="SignalP"/>
    </source>
</evidence>
<organism evidence="3 4">
    <name type="scientific">Linum trigynum</name>
    <dbReference type="NCBI Taxonomy" id="586398"/>
    <lineage>
        <taxon>Eukaryota</taxon>
        <taxon>Viridiplantae</taxon>
        <taxon>Streptophyta</taxon>
        <taxon>Embryophyta</taxon>
        <taxon>Tracheophyta</taxon>
        <taxon>Spermatophyta</taxon>
        <taxon>Magnoliopsida</taxon>
        <taxon>eudicotyledons</taxon>
        <taxon>Gunneridae</taxon>
        <taxon>Pentapetalae</taxon>
        <taxon>rosids</taxon>
        <taxon>fabids</taxon>
        <taxon>Malpighiales</taxon>
        <taxon>Linaceae</taxon>
        <taxon>Linum</taxon>
    </lineage>
</organism>